<dbReference type="Gene3D" id="2.130.10.10">
    <property type="entry name" value="YVTN repeat-like/Quinoprotein amine dehydrogenase"/>
    <property type="match status" value="1"/>
</dbReference>
<evidence type="ECO:0000313" key="3">
    <source>
        <dbReference type="EMBL" id="QDT14664.1"/>
    </source>
</evidence>
<feature type="region of interest" description="Disordered" evidence="1">
    <location>
        <begin position="248"/>
        <end position="281"/>
    </location>
</feature>
<protein>
    <submittedName>
        <fullName evidence="3">Outer membrane biogenesis protein BamB</fullName>
    </submittedName>
</protein>
<dbReference type="PANTHER" id="PTHR34512">
    <property type="entry name" value="CELL SURFACE PROTEIN"/>
    <property type="match status" value="1"/>
</dbReference>
<evidence type="ECO:0000313" key="4">
    <source>
        <dbReference type="Proteomes" id="UP000318741"/>
    </source>
</evidence>
<feature type="compositionally biased region" description="Pro residues" evidence="1">
    <location>
        <begin position="11"/>
        <end position="21"/>
    </location>
</feature>
<dbReference type="SUPFAM" id="SSF50998">
    <property type="entry name" value="Quinoprotein alcohol dehydrogenase-like"/>
    <property type="match status" value="1"/>
</dbReference>
<dbReference type="InterPro" id="IPR015943">
    <property type="entry name" value="WD40/YVTN_repeat-like_dom_sf"/>
</dbReference>
<keyword evidence="4" id="KW-1185">Reference proteome</keyword>
<dbReference type="AlphaFoldDB" id="A0A517P5L3"/>
<feature type="region of interest" description="Disordered" evidence="1">
    <location>
        <begin position="1"/>
        <end position="21"/>
    </location>
</feature>
<feature type="domain" description="Pyrrolo-quinoline quinone repeat" evidence="2">
    <location>
        <begin position="583"/>
        <end position="710"/>
    </location>
</feature>
<dbReference type="Pfam" id="PF13360">
    <property type="entry name" value="PQQ_2"/>
    <property type="match status" value="1"/>
</dbReference>
<dbReference type="PANTHER" id="PTHR34512:SF30">
    <property type="entry name" value="OUTER MEMBRANE PROTEIN ASSEMBLY FACTOR BAMB"/>
    <property type="match status" value="1"/>
</dbReference>
<gene>
    <name evidence="3" type="ORF">CA12_07410</name>
</gene>
<dbReference type="EMBL" id="CP036265">
    <property type="protein sequence ID" value="QDT14664.1"/>
    <property type="molecule type" value="Genomic_DNA"/>
</dbReference>
<sequence>MRGRRIVAPFGPRPLRPPPPSFPVSLSSPARRSVLLLGAAVWVGLGEVAGWAAPPFLPPPAPAAEAAFAALAPLANEERWDEWAAALRDARDRAASDWLPAPLVSGAAARWLGPDGAVELRLAEAPPAARAAWERATAARVGRLAAEAEADPSDPRPPFTLARELPFSPAGRAAAGDLAAAAFREGRLDEARRRWAERARLAPDGPLSSAAAEDWGNVIAADLAAGRFALAEWERTRFLAAFPEAGERSAWATPPDPARWPPRALPDRTRAPQQNGARDGRLRALPAPFATPAARALAAGGPSWAVPRVGVAPAGNAAGAVPSAPAIWEDVVLYNAGDRVVGLALADGRPRWPIGLSADGLSADGQPDDGTLYPPPPAFELPAPFPDALGAVGADREPPPVGAVRHGVALFGALAVARLGDPAVEWPPEALRAPTSSLVCLDLRREGELRWETPAEALQTDAAALDPAAAAWSWEGTPALGLDLLTGAPRAFAVARRNRPRPLLEAVALDLADGSIRWRAPLGAARSVPAPGVRTRSSITPTLVGGRLFVDAGAGAVACLDAADGRPVWLTAHDRAPAAAAASSEPPAVIGGRVFLAPTGAPGLRTLDAETGLPLWARDLPGVGERVLGVAANRLLVAAARGLWGLEPTTGETAWHIPAPRVLPGPVDAYAAGLIGDDTVCWATADRLVLVDAATGAARGVIPLAEAGVRTGALAGSPAGAVLLTPRALVGWTGQPAERDFPLAALPTRSVSEGDPAQPDRDALSPLPRLRRGPR</sequence>
<feature type="region of interest" description="Disordered" evidence="1">
    <location>
        <begin position="741"/>
        <end position="775"/>
    </location>
</feature>
<dbReference type="InterPro" id="IPR002372">
    <property type="entry name" value="PQQ_rpt_dom"/>
</dbReference>
<feature type="compositionally biased region" description="Pro residues" evidence="1">
    <location>
        <begin position="254"/>
        <end position="264"/>
    </location>
</feature>
<dbReference type="InterPro" id="IPR011047">
    <property type="entry name" value="Quinoprotein_ADH-like_sf"/>
</dbReference>
<organism evidence="3 4">
    <name type="scientific">Alienimonas californiensis</name>
    <dbReference type="NCBI Taxonomy" id="2527989"/>
    <lineage>
        <taxon>Bacteria</taxon>
        <taxon>Pseudomonadati</taxon>
        <taxon>Planctomycetota</taxon>
        <taxon>Planctomycetia</taxon>
        <taxon>Planctomycetales</taxon>
        <taxon>Planctomycetaceae</taxon>
        <taxon>Alienimonas</taxon>
    </lineage>
</organism>
<dbReference type="Proteomes" id="UP000318741">
    <property type="component" value="Chromosome"/>
</dbReference>
<evidence type="ECO:0000259" key="2">
    <source>
        <dbReference type="Pfam" id="PF13360"/>
    </source>
</evidence>
<dbReference type="KEGG" id="acaf:CA12_07410"/>
<name>A0A517P5L3_9PLAN</name>
<accession>A0A517P5L3</accession>
<evidence type="ECO:0000256" key="1">
    <source>
        <dbReference type="SAM" id="MobiDB-lite"/>
    </source>
</evidence>
<reference evidence="3 4" key="1">
    <citation type="submission" date="2019-02" db="EMBL/GenBank/DDBJ databases">
        <title>Deep-cultivation of Planctomycetes and their phenomic and genomic characterization uncovers novel biology.</title>
        <authorList>
            <person name="Wiegand S."/>
            <person name="Jogler M."/>
            <person name="Boedeker C."/>
            <person name="Pinto D."/>
            <person name="Vollmers J."/>
            <person name="Rivas-Marin E."/>
            <person name="Kohn T."/>
            <person name="Peeters S.H."/>
            <person name="Heuer A."/>
            <person name="Rast P."/>
            <person name="Oberbeckmann S."/>
            <person name="Bunk B."/>
            <person name="Jeske O."/>
            <person name="Meyerdierks A."/>
            <person name="Storesund J.E."/>
            <person name="Kallscheuer N."/>
            <person name="Luecker S."/>
            <person name="Lage O.M."/>
            <person name="Pohl T."/>
            <person name="Merkel B.J."/>
            <person name="Hornburger P."/>
            <person name="Mueller R.-W."/>
            <person name="Bruemmer F."/>
            <person name="Labrenz M."/>
            <person name="Spormann A.M."/>
            <person name="Op den Camp H."/>
            <person name="Overmann J."/>
            <person name="Amann R."/>
            <person name="Jetten M.S.M."/>
            <person name="Mascher T."/>
            <person name="Medema M.H."/>
            <person name="Devos D.P."/>
            <person name="Kaster A.-K."/>
            <person name="Ovreas L."/>
            <person name="Rohde M."/>
            <person name="Galperin M.Y."/>
            <person name="Jogler C."/>
        </authorList>
    </citation>
    <scope>NUCLEOTIDE SEQUENCE [LARGE SCALE GENOMIC DNA]</scope>
    <source>
        <strain evidence="3 4">CA12</strain>
    </source>
</reference>
<proteinExistence type="predicted"/>